<keyword evidence="1" id="KW-0547">Nucleotide-binding</keyword>
<dbReference type="PANTHER" id="PTHR43158:SF2">
    <property type="entry name" value="SKFA PEPTIDE EXPORT ATP-BINDING PROTEIN SKFE"/>
    <property type="match status" value="1"/>
</dbReference>
<dbReference type="HOGENOM" id="CLU_509458_0_0_1"/>
<evidence type="ECO:0000313" key="5">
    <source>
        <dbReference type="EnsemblProtists" id="EOD32422"/>
    </source>
</evidence>
<dbReference type="PaxDb" id="2903-EOD32422"/>
<sequence>MAAPPLSALSCQNLWFSYEVAENISTTAKFVGDDVTKAAAKKGTQAHGTHDGGLSMDMPRQQHLSGTRAAYKLQLEDVSFSLPAGSRTLLLGANGAGKSTLLSVLGGKHMVEEGMARVLGRPAFHDTSLATELALLTGNWTHTVAFVGHNVPYQAMEVSRLIESHSVGVDATRVQRLVSLLEVDSSWNLTTVSDGQRRRVQILCKLLKPSSVLLLDEITTDLDLLARQEAEERGVTIVYCTHIFDGLDDWPTHIAYVSKGKLEFCKPMAELATLLLSVARGSRSLLVGANGAGKTTLLRLIGGKHMVADGQLHVLGREAFGDTKLNTLVSMLSGDWTRQAETSPERDGPRELRAAAGPSFSAFGVPFQADFSVGFMAKAFADSLVRDGLPQSVVSARLERLTSLLDLDFEWRLHKVSDGQRRRAQLLLKLLRPSELLLLDEVTTDLDVLSRQALLQFLREETEQRGASATDSDDADEQPTKRTARRAEAASLDVSACPSTVSAMETEPAQPPPKPTAASKFDRFGGASRQSMYAR</sequence>
<evidence type="ECO:0000256" key="3">
    <source>
        <dbReference type="SAM" id="MobiDB-lite"/>
    </source>
</evidence>
<keyword evidence="2" id="KW-0067">ATP-binding</keyword>
<dbReference type="eggNOG" id="KOG2355">
    <property type="taxonomic scope" value="Eukaryota"/>
</dbReference>
<dbReference type="GO" id="GO:0016887">
    <property type="term" value="F:ATP hydrolysis activity"/>
    <property type="evidence" value="ECO:0007669"/>
    <property type="project" value="InterPro"/>
</dbReference>
<dbReference type="RefSeq" id="XP_005784851.1">
    <property type="nucleotide sequence ID" value="XM_005784794.1"/>
</dbReference>
<accession>A0A0D3K9I7</accession>
<evidence type="ECO:0000256" key="1">
    <source>
        <dbReference type="ARBA" id="ARBA00022741"/>
    </source>
</evidence>
<name>A0A0D3K9I7_EMIH1</name>
<dbReference type="PANTHER" id="PTHR43158">
    <property type="entry name" value="SKFA PEPTIDE EXPORT ATP-BINDING PROTEIN SKFE"/>
    <property type="match status" value="1"/>
</dbReference>
<keyword evidence="6" id="KW-1185">Reference proteome</keyword>
<dbReference type="GeneID" id="17277695"/>
<dbReference type="KEGG" id="ehx:EMIHUDRAFT_456116"/>
<evidence type="ECO:0000259" key="4">
    <source>
        <dbReference type="PROSITE" id="PS50893"/>
    </source>
</evidence>
<evidence type="ECO:0000313" key="6">
    <source>
        <dbReference type="Proteomes" id="UP000013827"/>
    </source>
</evidence>
<dbReference type="Gene3D" id="3.40.50.300">
    <property type="entry name" value="P-loop containing nucleotide triphosphate hydrolases"/>
    <property type="match status" value="2"/>
</dbReference>
<dbReference type="EnsemblProtists" id="EOD32422">
    <property type="protein sequence ID" value="EOD32422"/>
    <property type="gene ID" value="EMIHUDRAFT_456116"/>
</dbReference>
<dbReference type="AlphaFoldDB" id="A0A0D3K9I7"/>
<protein>
    <recommendedName>
        <fullName evidence="4">ABC transporter domain-containing protein</fullName>
    </recommendedName>
</protein>
<dbReference type="Pfam" id="PF00005">
    <property type="entry name" value="ABC_tran"/>
    <property type="match status" value="2"/>
</dbReference>
<reference evidence="5" key="2">
    <citation type="submission" date="2024-10" db="UniProtKB">
        <authorList>
            <consortium name="EnsemblProtists"/>
        </authorList>
    </citation>
    <scope>IDENTIFICATION</scope>
</reference>
<feature type="region of interest" description="Disordered" evidence="3">
    <location>
        <begin position="462"/>
        <end position="535"/>
    </location>
</feature>
<dbReference type="SUPFAM" id="SSF52540">
    <property type="entry name" value="P-loop containing nucleoside triphosphate hydrolases"/>
    <property type="match status" value="2"/>
</dbReference>
<feature type="domain" description="ABC transporter" evidence="4">
    <location>
        <begin position="59"/>
        <end position="284"/>
    </location>
</feature>
<dbReference type="GO" id="GO:0005524">
    <property type="term" value="F:ATP binding"/>
    <property type="evidence" value="ECO:0007669"/>
    <property type="project" value="UniProtKB-KW"/>
</dbReference>
<proteinExistence type="predicted"/>
<organism evidence="5 6">
    <name type="scientific">Emiliania huxleyi (strain CCMP1516)</name>
    <dbReference type="NCBI Taxonomy" id="280463"/>
    <lineage>
        <taxon>Eukaryota</taxon>
        <taxon>Haptista</taxon>
        <taxon>Haptophyta</taxon>
        <taxon>Prymnesiophyceae</taxon>
        <taxon>Isochrysidales</taxon>
        <taxon>Noelaerhabdaceae</taxon>
        <taxon>Emiliania</taxon>
    </lineage>
</organism>
<dbReference type="Proteomes" id="UP000013827">
    <property type="component" value="Unassembled WGS sequence"/>
</dbReference>
<dbReference type="PROSITE" id="PS50893">
    <property type="entry name" value="ABC_TRANSPORTER_2"/>
    <property type="match status" value="1"/>
</dbReference>
<dbReference type="InterPro" id="IPR003439">
    <property type="entry name" value="ABC_transporter-like_ATP-bd"/>
</dbReference>
<reference evidence="6" key="1">
    <citation type="journal article" date="2013" name="Nature">
        <title>Pan genome of the phytoplankton Emiliania underpins its global distribution.</title>
        <authorList>
            <person name="Read B.A."/>
            <person name="Kegel J."/>
            <person name="Klute M.J."/>
            <person name="Kuo A."/>
            <person name="Lefebvre S.C."/>
            <person name="Maumus F."/>
            <person name="Mayer C."/>
            <person name="Miller J."/>
            <person name="Monier A."/>
            <person name="Salamov A."/>
            <person name="Young J."/>
            <person name="Aguilar M."/>
            <person name="Claverie J.M."/>
            <person name="Frickenhaus S."/>
            <person name="Gonzalez K."/>
            <person name="Herman E.K."/>
            <person name="Lin Y.C."/>
            <person name="Napier J."/>
            <person name="Ogata H."/>
            <person name="Sarno A.F."/>
            <person name="Shmutz J."/>
            <person name="Schroeder D."/>
            <person name="de Vargas C."/>
            <person name="Verret F."/>
            <person name="von Dassow P."/>
            <person name="Valentin K."/>
            <person name="Van de Peer Y."/>
            <person name="Wheeler G."/>
            <person name="Dacks J.B."/>
            <person name="Delwiche C.F."/>
            <person name="Dyhrman S.T."/>
            <person name="Glockner G."/>
            <person name="John U."/>
            <person name="Richards T."/>
            <person name="Worden A.Z."/>
            <person name="Zhang X."/>
            <person name="Grigoriev I.V."/>
            <person name="Allen A.E."/>
            <person name="Bidle K."/>
            <person name="Borodovsky M."/>
            <person name="Bowler C."/>
            <person name="Brownlee C."/>
            <person name="Cock J.M."/>
            <person name="Elias M."/>
            <person name="Gladyshev V.N."/>
            <person name="Groth M."/>
            <person name="Guda C."/>
            <person name="Hadaegh A."/>
            <person name="Iglesias-Rodriguez M.D."/>
            <person name="Jenkins J."/>
            <person name="Jones B.M."/>
            <person name="Lawson T."/>
            <person name="Leese F."/>
            <person name="Lindquist E."/>
            <person name="Lobanov A."/>
            <person name="Lomsadze A."/>
            <person name="Malik S.B."/>
            <person name="Marsh M.E."/>
            <person name="Mackinder L."/>
            <person name="Mock T."/>
            <person name="Mueller-Roeber B."/>
            <person name="Pagarete A."/>
            <person name="Parker M."/>
            <person name="Probert I."/>
            <person name="Quesneville H."/>
            <person name="Raines C."/>
            <person name="Rensing S.A."/>
            <person name="Riano-Pachon D.M."/>
            <person name="Richier S."/>
            <person name="Rokitta S."/>
            <person name="Shiraiwa Y."/>
            <person name="Soanes D.M."/>
            <person name="van der Giezen M."/>
            <person name="Wahlund T.M."/>
            <person name="Williams B."/>
            <person name="Wilson W."/>
            <person name="Wolfe G."/>
            <person name="Wurch L.L."/>
        </authorList>
    </citation>
    <scope>NUCLEOTIDE SEQUENCE</scope>
</reference>
<dbReference type="SMART" id="SM00382">
    <property type="entry name" value="AAA"/>
    <property type="match status" value="2"/>
</dbReference>
<dbReference type="STRING" id="2903.R1DBZ9"/>
<dbReference type="InterPro" id="IPR027417">
    <property type="entry name" value="P-loop_NTPase"/>
</dbReference>
<dbReference type="InterPro" id="IPR003593">
    <property type="entry name" value="AAA+_ATPase"/>
</dbReference>
<evidence type="ECO:0000256" key="2">
    <source>
        <dbReference type="ARBA" id="ARBA00022840"/>
    </source>
</evidence>